<evidence type="ECO:0000313" key="2">
    <source>
        <dbReference type="Proteomes" id="UP000887159"/>
    </source>
</evidence>
<name>A0A8X6W0B0_TRICX</name>
<keyword evidence="2" id="KW-1185">Reference proteome</keyword>
<dbReference type="AlphaFoldDB" id="A0A8X6W0B0"/>
<evidence type="ECO:0008006" key="3">
    <source>
        <dbReference type="Google" id="ProtNLM"/>
    </source>
</evidence>
<reference evidence="1" key="1">
    <citation type="submission" date="2020-08" db="EMBL/GenBank/DDBJ databases">
        <title>Multicomponent nature underlies the extraordinary mechanical properties of spider dragline silk.</title>
        <authorList>
            <person name="Kono N."/>
            <person name="Nakamura H."/>
            <person name="Mori M."/>
            <person name="Yoshida Y."/>
            <person name="Ohtoshi R."/>
            <person name="Malay A.D."/>
            <person name="Moran D.A.P."/>
            <person name="Tomita M."/>
            <person name="Numata K."/>
            <person name="Arakawa K."/>
        </authorList>
    </citation>
    <scope>NUCLEOTIDE SEQUENCE</scope>
</reference>
<evidence type="ECO:0000313" key="1">
    <source>
        <dbReference type="EMBL" id="GFY25677.1"/>
    </source>
</evidence>
<sequence length="143" mass="16235">MECKRYIKQNNGVEKYCPDLILMQETHLRPTHNISIPNYTCYRNNRITDGNARGCTLILIKRNVPHFNLPTPALQHIEATIVALTSPNLNPISIISVYVSPSSDERLFTLDFEHLLQTNSNFVILTLHTMSGTAQLIPFVESI</sequence>
<organism evidence="1 2">
    <name type="scientific">Trichonephila clavipes</name>
    <name type="common">Golden silk orbweaver</name>
    <name type="synonym">Nephila clavipes</name>
    <dbReference type="NCBI Taxonomy" id="2585209"/>
    <lineage>
        <taxon>Eukaryota</taxon>
        <taxon>Metazoa</taxon>
        <taxon>Ecdysozoa</taxon>
        <taxon>Arthropoda</taxon>
        <taxon>Chelicerata</taxon>
        <taxon>Arachnida</taxon>
        <taxon>Araneae</taxon>
        <taxon>Araneomorphae</taxon>
        <taxon>Entelegynae</taxon>
        <taxon>Araneoidea</taxon>
        <taxon>Nephilidae</taxon>
        <taxon>Trichonephila</taxon>
    </lineage>
</organism>
<proteinExistence type="predicted"/>
<gene>
    <name evidence="1" type="primary">AVEN_49918_1</name>
    <name evidence="1" type="ORF">TNCV_2487971</name>
</gene>
<dbReference type="SUPFAM" id="SSF56219">
    <property type="entry name" value="DNase I-like"/>
    <property type="match status" value="1"/>
</dbReference>
<comment type="caution">
    <text evidence="1">The sequence shown here is derived from an EMBL/GenBank/DDBJ whole genome shotgun (WGS) entry which is preliminary data.</text>
</comment>
<dbReference type="InterPro" id="IPR036691">
    <property type="entry name" value="Endo/exonu/phosph_ase_sf"/>
</dbReference>
<dbReference type="EMBL" id="BMAU01021371">
    <property type="protein sequence ID" value="GFY25677.1"/>
    <property type="molecule type" value="Genomic_DNA"/>
</dbReference>
<protein>
    <recommendedName>
        <fullName evidence="3">Endonuclease/exonuclease/phosphatase domain-containing protein</fullName>
    </recommendedName>
</protein>
<accession>A0A8X6W0B0</accession>
<dbReference type="Gene3D" id="3.60.10.10">
    <property type="entry name" value="Endonuclease/exonuclease/phosphatase"/>
    <property type="match status" value="1"/>
</dbReference>
<dbReference type="Proteomes" id="UP000887159">
    <property type="component" value="Unassembled WGS sequence"/>
</dbReference>